<proteinExistence type="predicted"/>
<evidence type="ECO:0000313" key="2">
    <source>
        <dbReference type="Proteomes" id="UP000198882"/>
    </source>
</evidence>
<accession>A0A1G9H9M7</accession>
<gene>
    <name evidence="1" type="ORF">SAMN04515672_0159</name>
</gene>
<dbReference type="EMBL" id="FNFE01000011">
    <property type="protein sequence ID" value="SDL09587.1"/>
    <property type="molecule type" value="Genomic_DNA"/>
</dbReference>
<keyword evidence="2" id="KW-1185">Reference proteome</keyword>
<dbReference type="AlphaFoldDB" id="A0A1G9H9M7"/>
<reference evidence="2" key="1">
    <citation type="submission" date="2016-10" db="EMBL/GenBank/DDBJ databases">
        <authorList>
            <person name="Varghese N."/>
            <person name="Submissions S."/>
        </authorList>
    </citation>
    <scope>NUCLEOTIDE SEQUENCE [LARGE SCALE GENOMIC DNA]</scope>
    <source>
        <strain evidence="2">B4,CECT 8067,JCM 17497</strain>
    </source>
</reference>
<protein>
    <submittedName>
        <fullName evidence="1">Uncharacterized protein</fullName>
    </submittedName>
</protein>
<evidence type="ECO:0000313" key="1">
    <source>
        <dbReference type="EMBL" id="SDL09587.1"/>
    </source>
</evidence>
<dbReference type="STRING" id="1095776.SAMN04515672_0159"/>
<organism evidence="1 2">
    <name type="scientific">Natronorubrum texcoconense</name>
    <dbReference type="NCBI Taxonomy" id="1095776"/>
    <lineage>
        <taxon>Archaea</taxon>
        <taxon>Methanobacteriati</taxon>
        <taxon>Methanobacteriota</taxon>
        <taxon>Stenosarchaea group</taxon>
        <taxon>Halobacteria</taxon>
        <taxon>Halobacteriales</taxon>
        <taxon>Natrialbaceae</taxon>
        <taxon>Natronorubrum</taxon>
    </lineage>
</organism>
<sequence>MSDGIRMRCHNCDHVWTYTGSMPRGAHTNCPNRDCRYKVKIPKED</sequence>
<name>A0A1G9H9M7_9EURY</name>
<dbReference type="Proteomes" id="UP000198882">
    <property type="component" value="Unassembled WGS sequence"/>
</dbReference>